<feature type="compositionally biased region" description="Basic and acidic residues" evidence="3">
    <location>
        <begin position="176"/>
        <end position="188"/>
    </location>
</feature>
<dbReference type="GO" id="GO:0007265">
    <property type="term" value="P:Ras protein signal transduction"/>
    <property type="evidence" value="ECO:0007669"/>
    <property type="project" value="TreeGrafter"/>
</dbReference>
<keyword evidence="1 2" id="KW-0344">Guanine-nucleotide releasing factor</keyword>
<feature type="region of interest" description="Disordered" evidence="3">
    <location>
        <begin position="844"/>
        <end position="871"/>
    </location>
</feature>
<feature type="compositionally biased region" description="Basic and acidic residues" evidence="3">
    <location>
        <begin position="247"/>
        <end position="262"/>
    </location>
</feature>
<dbReference type="SMART" id="SM00147">
    <property type="entry name" value="RasGEF"/>
    <property type="match status" value="1"/>
</dbReference>
<feature type="compositionally biased region" description="Low complexity" evidence="3">
    <location>
        <begin position="959"/>
        <end position="969"/>
    </location>
</feature>
<feature type="compositionally biased region" description="Polar residues" evidence="3">
    <location>
        <begin position="194"/>
        <end position="223"/>
    </location>
</feature>
<evidence type="ECO:0000259" key="4">
    <source>
        <dbReference type="PROSITE" id="PS50009"/>
    </source>
</evidence>
<evidence type="ECO:0000259" key="5">
    <source>
        <dbReference type="PROSITE" id="PS50212"/>
    </source>
</evidence>
<gene>
    <name evidence="6" type="ORF">BG015_002320</name>
</gene>
<evidence type="ECO:0000313" key="7">
    <source>
        <dbReference type="Proteomes" id="UP000748756"/>
    </source>
</evidence>
<feature type="compositionally biased region" description="Low complexity" evidence="3">
    <location>
        <begin position="356"/>
        <end position="371"/>
    </location>
</feature>
<evidence type="ECO:0000313" key="6">
    <source>
        <dbReference type="EMBL" id="KAF9138621.1"/>
    </source>
</evidence>
<dbReference type="SUPFAM" id="SSF48366">
    <property type="entry name" value="Ras GEF"/>
    <property type="match status" value="1"/>
</dbReference>
<comment type="caution">
    <text evidence="6">The sequence shown here is derived from an EMBL/GenBank/DDBJ whole genome shotgun (WGS) entry which is preliminary data.</text>
</comment>
<feature type="compositionally biased region" description="Polar residues" evidence="3">
    <location>
        <begin position="289"/>
        <end position="303"/>
    </location>
</feature>
<dbReference type="PROSITE" id="PS50212">
    <property type="entry name" value="RASGEF_NTER"/>
    <property type="match status" value="1"/>
</dbReference>
<evidence type="ECO:0000256" key="2">
    <source>
        <dbReference type="PROSITE-ProRule" id="PRU00168"/>
    </source>
</evidence>
<dbReference type="InterPro" id="IPR008937">
    <property type="entry name" value="Ras-like_GEF"/>
</dbReference>
<dbReference type="InterPro" id="IPR036964">
    <property type="entry name" value="RASGEF_cat_dom_sf"/>
</dbReference>
<dbReference type="SMART" id="SM00229">
    <property type="entry name" value="RasGEFN"/>
    <property type="match status" value="1"/>
</dbReference>
<dbReference type="AlphaFoldDB" id="A0A9P5RNY1"/>
<evidence type="ECO:0000256" key="3">
    <source>
        <dbReference type="SAM" id="MobiDB-lite"/>
    </source>
</evidence>
<evidence type="ECO:0008006" key="8">
    <source>
        <dbReference type="Google" id="ProtNLM"/>
    </source>
</evidence>
<name>A0A9P5RNY1_9FUNG</name>
<accession>A0A9P5RNY1</accession>
<dbReference type="GO" id="GO:0005085">
    <property type="term" value="F:guanyl-nucleotide exchange factor activity"/>
    <property type="evidence" value="ECO:0007669"/>
    <property type="project" value="UniProtKB-KW"/>
</dbReference>
<feature type="compositionally biased region" description="Low complexity" evidence="3">
    <location>
        <begin position="265"/>
        <end position="277"/>
    </location>
</feature>
<feature type="compositionally biased region" description="Polar residues" evidence="3">
    <location>
        <begin position="342"/>
        <end position="355"/>
    </location>
</feature>
<sequence length="1009" mass="111490">DAERTITALFLPATEAFHQLEQEDALAPVNVKQRGSLPMQVDPAVAHNPRSPSRSVLRSQNSLESRPVSPSIKTVKPGRSALVHPTSTSRIAKSQPGAPGTRNEQSFVDLRSEELSLESSEMTGLGVSMPASARAKKSSSATSSATSNQGAASGTIARPSGTARVRNPIPVSPRLESSKRIPRRDPSPHPHSPNMTSESRTFSRSGGHTNASLVPGMPSSSRRGSVHSIRSEVSFPRKSSDSQAMREQGEHEPRQDYQDRRQQQHQHQQQYHQQQQQLVQAAGHRGSKASVNGSSLRTEAQNSKSDDSLLSGLLTPSTPHIQSFVEGQSARRTAKTQRRESVISNLSVATESSVQSRSGGRPLSPSLRSRSNNQDANSVRGRVSSESTMSLQQQQQFRGGPSPTTFRARQNRTGPTRARLSGEFKHGTTPATATPWFLEDDYEPEDVHYNDNGTLVAATLEAFVEMLTTHKSAPDSALVMTFFTTFRLFTTPLELTELLIKRFMQPPPSGLNEHELTIWTQQKQDRVQKRVHIAFKTWLEGYWVTEKDREAFRPITEFVTHEMKKTLPGPAGRLLDMLIQWGNKRRSLCLGGRSQTISKARSHDRLNQYAKDQQQQAENASSNNSKQFATVKDKSAGRKGLGGLGGRDSTNSRGPPAPSVTKALLNALSSEMTMTKVPVTDIKAVELARQITILVSKLYADIPYLELLNKDKPTCSRMIQVSNKITEWLIETVVDEQDVKRRVTIVKHWIEVGEECLKMNNFDTLMAITNGIESTPVSRLYNTWEGINKAYLERFLQLKKAISSEANYSAYRNKLKTVQTPCIPFLGLYFKAITYIEDGNSPYKELTPPQNTSSASSDVSSSSQAPPTTPLPVVTRKLLRYGRFHQLAKAVQEFRSFQGSYELLEVPRLRDYINKCMENQDPERSYTKSLAIEPRRPAPGHIPGAPGRNGGGQTGGGSQSQQQLQRASGGQKGGLFQSGVSSSEMNSGSAPVKLNKLSFFRKSIRTERS</sequence>
<proteinExistence type="predicted"/>
<feature type="compositionally biased region" description="Low complexity" evidence="3">
    <location>
        <begin position="978"/>
        <end position="989"/>
    </location>
</feature>
<dbReference type="PANTHER" id="PTHR23113:SF368">
    <property type="entry name" value="CELL DIVISION CONTROL PROTEIN 25"/>
    <property type="match status" value="1"/>
</dbReference>
<dbReference type="PROSITE" id="PS50009">
    <property type="entry name" value="RASGEF_CAT"/>
    <property type="match status" value="1"/>
</dbReference>
<feature type="region of interest" description="Disordered" evidence="3">
    <location>
        <begin position="932"/>
        <end position="1009"/>
    </location>
</feature>
<dbReference type="InterPro" id="IPR001895">
    <property type="entry name" value="RASGEF_cat_dom"/>
</dbReference>
<feature type="compositionally biased region" description="Low complexity" evidence="3">
    <location>
        <begin position="613"/>
        <end position="627"/>
    </location>
</feature>
<feature type="region of interest" description="Disordered" evidence="3">
    <location>
        <begin position="31"/>
        <end position="426"/>
    </location>
</feature>
<dbReference type="EMBL" id="JAAAUQ010001454">
    <property type="protein sequence ID" value="KAF9138621.1"/>
    <property type="molecule type" value="Genomic_DNA"/>
</dbReference>
<dbReference type="Pfam" id="PF00617">
    <property type="entry name" value="RasGEF"/>
    <property type="match status" value="1"/>
</dbReference>
<feature type="compositionally biased region" description="Low complexity" evidence="3">
    <location>
        <begin position="138"/>
        <end position="154"/>
    </location>
</feature>
<dbReference type="InterPro" id="IPR000651">
    <property type="entry name" value="Ras-like_Gua-exchang_fac_N"/>
</dbReference>
<protein>
    <recommendedName>
        <fullName evidence="8">Ras GEF</fullName>
    </recommendedName>
</protein>
<dbReference type="OrthoDB" id="28357at2759"/>
<dbReference type="Proteomes" id="UP000748756">
    <property type="component" value="Unassembled WGS sequence"/>
</dbReference>
<feature type="domain" description="Ras-GEF" evidence="4">
    <location>
        <begin position="683"/>
        <end position="935"/>
    </location>
</feature>
<dbReference type="Pfam" id="PF00618">
    <property type="entry name" value="RasGEF_N"/>
    <property type="match status" value="1"/>
</dbReference>
<feature type="compositionally biased region" description="Gly residues" evidence="3">
    <location>
        <begin position="947"/>
        <end position="958"/>
    </location>
</feature>
<dbReference type="PANTHER" id="PTHR23113">
    <property type="entry name" value="GUANINE NUCLEOTIDE EXCHANGE FACTOR"/>
    <property type="match status" value="1"/>
</dbReference>
<keyword evidence="7" id="KW-1185">Reference proteome</keyword>
<feature type="compositionally biased region" description="Polar residues" evidence="3">
    <location>
        <begin position="50"/>
        <end position="64"/>
    </location>
</feature>
<feature type="compositionally biased region" description="Low complexity" evidence="3">
    <location>
        <begin position="308"/>
        <end position="319"/>
    </location>
</feature>
<organism evidence="6 7">
    <name type="scientific">Linnemannia schmuckeri</name>
    <dbReference type="NCBI Taxonomy" id="64567"/>
    <lineage>
        <taxon>Eukaryota</taxon>
        <taxon>Fungi</taxon>
        <taxon>Fungi incertae sedis</taxon>
        <taxon>Mucoromycota</taxon>
        <taxon>Mortierellomycotina</taxon>
        <taxon>Mortierellomycetes</taxon>
        <taxon>Mortierellales</taxon>
        <taxon>Mortierellaceae</taxon>
        <taxon>Linnemannia</taxon>
    </lineage>
</organism>
<dbReference type="CDD" id="cd06224">
    <property type="entry name" value="REM"/>
    <property type="match status" value="1"/>
</dbReference>
<dbReference type="Gene3D" id="1.10.840.10">
    <property type="entry name" value="Ras guanine-nucleotide exchange factors catalytic domain"/>
    <property type="match status" value="1"/>
</dbReference>
<feature type="region of interest" description="Disordered" evidence="3">
    <location>
        <begin position="608"/>
        <end position="659"/>
    </location>
</feature>
<feature type="domain" description="N-terminal Ras-GEF" evidence="5">
    <location>
        <begin position="451"/>
        <end position="582"/>
    </location>
</feature>
<feature type="compositionally biased region" description="Low complexity" evidence="3">
    <location>
        <begin position="853"/>
        <end position="863"/>
    </location>
</feature>
<feature type="non-terminal residue" evidence="6">
    <location>
        <position position="1009"/>
    </location>
</feature>
<dbReference type="InterPro" id="IPR023578">
    <property type="entry name" value="Ras_GEF_dom_sf"/>
</dbReference>
<evidence type="ECO:0000256" key="1">
    <source>
        <dbReference type="ARBA" id="ARBA00022658"/>
    </source>
</evidence>
<dbReference type="GO" id="GO:0005886">
    <property type="term" value="C:plasma membrane"/>
    <property type="evidence" value="ECO:0007669"/>
    <property type="project" value="TreeGrafter"/>
</dbReference>
<dbReference type="Gene3D" id="1.20.870.10">
    <property type="entry name" value="Son of sevenless (SoS) protein Chain: S domain 1"/>
    <property type="match status" value="1"/>
</dbReference>
<reference evidence="6" key="1">
    <citation type="journal article" date="2020" name="Fungal Divers.">
        <title>Resolving the Mortierellaceae phylogeny through synthesis of multi-gene phylogenetics and phylogenomics.</title>
        <authorList>
            <person name="Vandepol N."/>
            <person name="Liber J."/>
            <person name="Desiro A."/>
            <person name="Na H."/>
            <person name="Kennedy M."/>
            <person name="Barry K."/>
            <person name="Grigoriev I.V."/>
            <person name="Miller A.N."/>
            <person name="O'Donnell K."/>
            <person name="Stajich J.E."/>
            <person name="Bonito G."/>
        </authorList>
    </citation>
    <scope>NUCLEOTIDE SEQUENCE</scope>
    <source>
        <strain evidence="6">NRRL 6426</strain>
    </source>
</reference>
<feature type="compositionally biased region" description="Polar residues" evidence="3">
    <location>
        <begin position="384"/>
        <end position="414"/>
    </location>
</feature>